<dbReference type="PANTHER" id="PTHR12736">
    <property type="entry name" value="LANC-LIKE PROTEIN"/>
    <property type="match status" value="1"/>
</dbReference>
<dbReference type="GO" id="GO:0046872">
    <property type="term" value="F:metal ion binding"/>
    <property type="evidence" value="ECO:0007669"/>
    <property type="project" value="UniProtKB-KW"/>
</dbReference>
<reference evidence="2" key="1">
    <citation type="submission" date="2021-06" db="EMBL/GenBank/DDBJ databases">
        <authorList>
            <person name="Kallberg Y."/>
            <person name="Tangrot J."/>
            <person name="Rosling A."/>
        </authorList>
    </citation>
    <scope>NUCLEOTIDE SEQUENCE</scope>
    <source>
        <strain evidence="2">UK204</strain>
    </source>
</reference>
<organism evidence="2 3">
    <name type="scientific">Funneliformis caledonium</name>
    <dbReference type="NCBI Taxonomy" id="1117310"/>
    <lineage>
        <taxon>Eukaryota</taxon>
        <taxon>Fungi</taxon>
        <taxon>Fungi incertae sedis</taxon>
        <taxon>Mucoromycota</taxon>
        <taxon>Glomeromycotina</taxon>
        <taxon>Glomeromycetes</taxon>
        <taxon>Glomerales</taxon>
        <taxon>Glomeraceae</taxon>
        <taxon>Funneliformis</taxon>
    </lineage>
</organism>
<dbReference type="Gene3D" id="1.50.10.10">
    <property type="match status" value="1"/>
</dbReference>
<dbReference type="SUPFAM" id="SSF158745">
    <property type="entry name" value="LanC-like"/>
    <property type="match status" value="1"/>
</dbReference>
<name>A0A9N9FUS6_9GLOM</name>
<feature type="binding site" evidence="1">
    <location>
        <position position="339"/>
    </location>
    <ligand>
        <name>Zn(2+)</name>
        <dbReference type="ChEBI" id="CHEBI:29105"/>
    </ligand>
</feature>
<dbReference type="GO" id="GO:0005886">
    <property type="term" value="C:plasma membrane"/>
    <property type="evidence" value="ECO:0007669"/>
    <property type="project" value="TreeGrafter"/>
</dbReference>
<dbReference type="Proteomes" id="UP000789570">
    <property type="component" value="Unassembled WGS sequence"/>
</dbReference>
<evidence type="ECO:0000313" key="3">
    <source>
        <dbReference type="Proteomes" id="UP000789570"/>
    </source>
</evidence>
<feature type="binding site" evidence="1">
    <location>
        <position position="340"/>
    </location>
    <ligand>
        <name>Zn(2+)</name>
        <dbReference type="ChEBI" id="CHEBI:29105"/>
    </ligand>
</feature>
<dbReference type="GO" id="GO:0005975">
    <property type="term" value="P:carbohydrate metabolic process"/>
    <property type="evidence" value="ECO:0007669"/>
    <property type="project" value="InterPro"/>
</dbReference>
<dbReference type="OrthoDB" id="10257263at2759"/>
<gene>
    <name evidence="2" type="ORF">FCALED_LOCUS6434</name>
</gene>
<dbReference type="Pfam" id="PF05147">
    <property type="entry name" value="LANC_like"/>
    <property type="match status" value="1"/>
</dbReference>
<dbReference type="CDD" id="cd04794">
    <property type="entry name" value="euk_LANCL"/>
    <property type="match status" value="1"/>
</dbReference>
<protein>
    <submittedName>
        <fullName evidence="2">13650_t:CDS:1</fullName>
    </submittedName>
</protein>
<dbReference type="SMART" id="SM01260">
    <property type="entry name" value="LANC_like"/>
    <property type="match status" value="1"/>
</dbReference>
<dbReference type="EMBL" id="CAJVPQ010001536">
    <property type="protein sequence ID" value="CAG8557600.1"/>
    <property type="molecule type" value="Genomic_DNA"/>
</dbReference>
<evidence type="ECO:0000313" key="2">
    <source>
        <dbReference type="EMBL" id="CAG8557600.1"/>
    </source>
</evidence>
<dbReference type="InterPro" id="IPR012341">
    <property type="entry name" value="6hp_glycosidase-like_sf"/>
</dbReference>
<keyword evidence="3" id="KW-1185">Reference proteome</keyword>
<keyword evidence="1" id="KW-0479">Metal-binding</keyword>
<feature type="binding site" evidence="1">
    <location>
        <position position="288"/>
    </location>
    <ligand>
        <name>Zn(2+)</name>
        <dbReference type="ChEBI" id="CHEBI:29105"/>
    </ligand>
</feature>
<keyword evidence="1" id="KW-0862">Zinc</keyword>
<dbReference type="PRINTS" id="PR01950">
    <property type="entry name" value="LANCSUPER"/>
</dbReference>
<sequence length="436" mass="49407">MTERYLKNTLELPSINDFDPKRLDHFIKLNTEKILFNYTVSHYSRDYDVFCGYAGIAFTYFHLHQIDPNLTIAGDKVGLLCTTYLSAALSAVKKTKEKHVGFLGSHVGPLALAVVVYHIIENNSDEALKYLNLILKTYHPLAVKEESNELLYGRVGYLYALKFIQKHCFDNANIMQRLTDDTVKEIFELIIVEGRKGGLDSDDDEVIYDEEKNVERPPLLWSWHGKEYLGAVHGVAGIVAILLQFKNLAEPYLDDLFQTMEWLVKLAFKNGNYPLSLQSTHDDLVQVCHGAPGMVPAFLKIYELYPTHATSSTLLSAAVKSSDLIWERGILKKGLTGLCHNALGNAYSFLLLYLVNKNEEHLQRALAFGIYASQWEEETKKRHVKVPDRPWSLWEGLAGGVMFWADVSTVLKDIQVNRGLTVARDKVLGFPCFTDL</sequence>
<evidence type="ECO:0000256" key="1">
    <source>
        <dbReference type="PIRSR" id="PIRSR607822-1"/>
    </source>
</evidence>
<dbReference type="AlphaFoldDB" id="A0A9N9FUS6"/>
<dbReference type="PANTHER" id="PTHR12736:SF7">
    <property type="entry name" value="LANC-LIKE PROTEIN 3"/>
    <property type="match status" value="1"/>
</dbReference>
<accession>A0A9N9FUS6</accession>
<proteinExistence type="predicted"/>
<comment type="caution">
    <text evidence="2">The sequence shown here is derived from an EMBL/GenBank/DDBJ whole genome shotgun (WGS) entry which is preliminary data.</text>
</comment>
<dbReference type="InterPro" id="IPR007822">
    <property type="entry name" value="LANC-like"/>
</dbReference>
<dbReference type="GO" id="GO:0031179">
    <property type="term" value="P:peptide modification"/>
    <property type="evidence" value="ECO:0007669"/>
    <property type="project" value="InterPro"/>
</dbReference>